<keyword evidence="2" id="KW-0067">ATP-binding</keyword>
<proteinExistence type="predicted"/>
<dbReference type="CDD" id="cd06170">
    <property type="entry name" value="LuxR_C_like"/>
    <property type="match status" value="1"/>
</dbReference>
<evidence type="ECO:0000313" key="6">
    <source>
        <dbReference type="Proteomes" id="UP001631957"/>
    </source>
</evidence>
<dbReference type="SUPFAM" id="SSF52540">
    <property type="entry name" value="P-loop containing nucleoside triphosphate hydrolases"/>
    <property type="match status" value="1"/>
</dbReference>
<dbReference type="Gene3D" id="1.25.40.10">
    <property type="entry name" value="Tetratricopeptide repeat domain"/>
    <property type="match status" value="1"/>
</dbReference>
<dbReference type="InterPro" id="IPR041664">
    <property type="entry name" value="AAA_16"/>
</dbReference>
<keyword evidence="6" id="KW-1185">Reference proteome</keyword>
<keyword evidence="1" id="KW-0547">Nucleotide-binding</keyword>
<reference evidence="5 6" key="1">
    <citation type="submission" date="2024-12" db="EMBL/GenBank/DDBJ databases">
        <title>Forecasting of Potato common scab and diversities of Pathogenic streptomyces spp. in china.</title>
        <authorList>
            <person name="Handique U."/>
            <person name="Wu J."/>
        </authorList>
    </citation>
    <scope>NUCLEOTIDE SEQUENCE [LARGE SCALE GENOMIC DNA]</scope>
    <source>
        <strain evidence="5 6">ZRIMU1530</strain>
    </source>
</reference>
<evidence type="ECO:0000313" key="5">
    <source>
        <dbReference type="EMBL" id="MFM9610649.1"/>
    </source>
</evidence>
<dbReference type="EMBL" id="JBJVNI010000009">
    <property type="protein sequence ID" value="MFM9610649.1"/>
    <property type="molecule type" value="Genomic_DNA"/>
</dbReference>
<sequence>MLLIGRRELLDTARAELATAPGVLFHGPAGIGKSTLVDALLTTTRAATVLRCSPSEEDAGLPYAGLVDLFARVPDSRLDSLAPPLRDALRGALLRGEAPGDGRGRLAVRVAVLDVLRELAAEGPVLLAVDGVQWLDGDSAQVLAFVVRRAGGLDLRVVAAERVTDGERPEGVCPPGTAVLRVPPLSYDEVARIVRADLPPDVLRALQETAAGNPSYARELQHSPLLGPVLDVPRHLRTRLLAGMPEDIRRTLLVASAADRPTLTVLRAAGLDDPACALAAADADGVVRFAHPVVRAAVYSDASARERREAHALLAGAVADPVERTRHLAHARPYEDEDTARTLEAAAEHARGRGEPGAAFELARLAARRTPVEHARAERLLAAAGYACDAGRQEEAGEAAGAVLAGSGDARQRVRARVVLLRNAGQALEGARDLIAEGLRDAAGDAEAEGWLHHWAAVRGLLCGELTEAARHARRAAALGDTDTRIGALATLGRVLSLAGKPVAAGAALEEALALTGGHGSGPDGWGLIRMRAILALDSDRVGEARAQVTGLLAVIGDVAGVEEATATLVALTRIQVRAGDCREALVTAARCEAGAGTAPVLYARALAATAGGTADEARRLAGEAVRASEADGDRLFLVRALAVLGQAELLTGDPRGAAAAVEALQRVRGLGAAMGAADPPLLHWYADLAEALVVLGECEEAGAVLGEARARMSGDVPGSALAALERAEGLRAAGLGAAQEGVVRLRTAVERLRHLPLPVDLVRTLIALGTVERRARHRSAARAVLGEALGTADRIGAAALAARAGAELARLEAGERGEGPGLTPTEARIAELVGGGATNREVAAKLFISVKTVEGALSRVYRKVGVRSRTALAHAMAVAVLASGAAVDTPDDERVVPAVTLSQPSRAHNRRSGTGR</sequence>
<dbReference type="InterPro" id="IPR027417">
    <property type="entry name" value="P-loop_NTPase"/>
</dbReference>
<accession>A0ABW9HRD9</accession>
<feature type="compositionally biased region" description="Basic residues" evidence="3">
    <location>
        <begin position="908"/>
        <end position="917"/>
    </location>
</feature>
<gene>
    <name evidence="5" type="ORF">ACKI18_18290</name>
</gene>
<feature type="region of interest" description="Disordered" evidence="3">
    <location>
        <begin position="896"/>
        <end position="917"/>
    </location>
</feature>
<dbReference type="InterPro" id="IPR016032">
    <property type="entry name" value="Sig_transdc_resp-reg_C-effctor"/>
</dbReference>
<feature type="domain" description="HTH luxR-type" evidence="4">
    <location>
        <begin position="816"/>
        <end position="882"/>
    </location>
</feature>
<evidence type="ECO:0000259" key="4">
    <source>
        <dbReference type="PROSITE" id="PS50043"/>
    </source>
</evidence>
<dbReference type="PROSITE" id="PS50043">
    <property type="entry name" value="HTH_LUXR_2"/>
    <property type="match status" value="1"/>
</dbReference>
<dbReference type="SUPFAM" id="SSF46894">
    <property type="entry name" value="C-terminal effector domain of the bipartite response regulators"/>
    <property type="match status" value="1"/>
</dbReference>
<dbReference type="SUPFAM" id="SSF48452">
    <property type="entry name" value="TPR-like"/>
    <property type="match status" value="2"/>
</dbReference>
<dbReference type="RefSeq" id="WP_409121790.1">
    <property type="nucleotide sequence ID" value="NZ_JBJVNI010000009.1"/>
</dbReference>
<dbReference type="SMART" id="SM00421">
    <property type="entry name" value="HTH_LUXR"/>
    <property type="match status" value="1"/>
</dbReference>
<dbReference type="InterPro" id="IPR000792">
    <property type="entry name" value="Tscrpt_reg_LuxR_C"/>
</dbReference>
<name>A0ABW9HRD9_9ACTN</name>
<evidence type="ECO:0000256" key="1">
    <source>
        <dbReference type="ARBA" id="ARBA00022741"/>
    </source>
</evidence>
<evidence type="ECO:0000256" key="3">
    <source>
        <dbReference type="SAM" id="MobiDB-lite"/>
    </source>
</evidence>
<dbReference type="Pfam" id="PF00196">
    <property type="entry name" value="GerE"/>
    <property type="match status" value="1"/>
</dbReference>
<dbReference type="PANTHER" id="PTHR16305:SF35">
    <property type="entry name" value="TRANSCRIPTIONAL ACTIVATOR DOMAIN"/>
    <property type="match status" value="1"/>
</dbReference>
<dbReference type="Proteomes" id="UP001631957">
    <property type="component" value="Unassembled WGS sequence"/>
</dbReference>
<comment type="caution">
    <text evidence="5">The sequence shown here is derived from an EMBL/GenBank/DDBJ whole genome shotgun (WGS) entry which is preliminary data.</text>
</comment>
<dbReference type="InterPro" id="IPR036388">
    <property type="entry name" value="WH-like_DNA-bd_sf"/>
</dbReference>
<dbReference type="Gene3D" id="1.10.10.10">
    <property type="entry name" value="Winged helix-like DNA-binding domain superfamily/Winged helix DNA-binding domain"/>
    <property type="match status" value="1"/>
</dbReference>
<dbReference type="InterPro" id="IPR011990">
    <property type="entry name" value="TPR-like_helical_dom_sf"/>
</dbReference>
<evidence type="ECO:0000256" key="2">
    <source>
        <dbReference type="ARBA" id="ARBA00022840"/>
    </source>
</evidence>
<organism evidence="5 6">
    <name type="scientific">Streptomyces niveiscabiei</name>
    <dbReference type="NCBI Taxonomy" id="164115"/>
    <lineage>
        <taxon>Bacteria</taxon>
        <taxon>Bacillati</taxon>
        <taxon>Actinomycetota</taxon>
        <taxon>Actinomycetes</taxon>
        <taxon>Kitasatosporales</taxon>
        <taxon>Streptomycetaceae</taxon>
        <taxon>Streptomyces</taxon>
    </lineage>
</organism>
<protein>
    <submittedName>
        <fullName evidence="5">AAA family ATPase</fullName>
    </submittedName>
</protein>
<dbReference type="Pfam" id="PF13191">
    <property type="entry name" value="AAA_16"/>
    <property type="match status" value="1"/>
</dbReference>
<dbReference type="PANTHER" id="PTHR16305">
    <property type="entry name" value="TESTICULAR SOLUBLE ADENYLYL CYCLASE"/>
    <property type="match status" value="1"/>
</dbReference>
<dbReference type="PRINTS" id="PR00038">
    <property type="entry name" value="HTHLUXR"/>
</dbReference>
<dbReference type="PROSITE" id="PS00622">
    <property type="entry name" value="HTH_LUXR_1"/>
    <property type="match status" value="1"/>
</dbReference>